<feature type="compositionally biased region" description="Polar residues" evidence="1">
    <location>
        <begin position="45"/>
        <end position="59"/>
    </location>
</feature>
<protein>
    <submittedName>
        <fullName evidence="2">Uncharacterized protein</fullName>
    </submittedName>
</protein>
<evidence type="ECO:0000256" key="1">
    <source>
        <dbReference type="SAM" id="MobiDB-lite"/>
    </source>
</evidence>
<comment type="caution">
    <text evidence="2">The sequence shown here is derived from an EMBL/GenBank/DDBJ whole genome shotgun (WGS) entry which is preliminary data.</text>
</comment>
<feature type="region of interest" description="Disordered" evidence="1">
    <location>
        <begin position="1"/>
        <end position="20"/>
    </location>
</feature>
<reference evidence="2 3" key="1">
    <citation type="submission" date="2021-06" db="EMBL/GenBank/DDBJ databases">
        <authorList>
            <person name="Palmer J.M."/>
        </authorList>
    </citation>
    <scope>NUCLEOTIDE SEQUENCE [LARGE SCALE GENOMIC DNA]</scope>
    <source>
        <strain evidence="2 3">AS_MEX2019</strain>
        <tissue evidence="2">Muscle</tissue>
    </source>
</reference>
<organism evidence="2 3">
    <name type="scientific">Ameca splendens</name>
    <dbReference type="NCBI Taxonomy" id="208324"/>
    <lineage>
        <taxon>Eukaryota</taxon>
        <taxon>Metazoa</taxon>
        <taxon>Chordata</taxon>
        <taxon>Craniata</taxon>
        <taxon>Vertebrata</taxon>
        <taxon>Euteleostomi</taxon>
        <taxon>Actinopterygii</taxon>
        <taxon>Neopterygii</taxon>
        <taxon>Teleostei</taxon>
        <taxon>Neoteleostei</taxon>
        <taxon>Acanthomorphata</taxon>
        <taxon>Ovalentaria</taxon>
        <taxon>Atherinomorphae</taxon>
        <taxon>Cyprinodontiformes</taxon>
        <taxon>Goodeidae</taxon>
        <taxon>Ameca</taxon>
    </lineage>
</organism>
<name>A0ABV0YUT9_9TELE</name>
<feature type="region of interest" description="Disordered" evidence="1">
    <location>
        <begin position="76"/>
        <end position="151"/>
    </location>
</feature>
<dbReference type="EMBL" id="JAHRIP010042766">
    <property type="protein sequence ID" value="MEQ2297486.1"/>
    <property type="molecule type" value="Genomic_DNA"/>
</dbReference>
<accession>A0ABV0YUT9</accession>
<feature type="non-terminal residue" evidence="2">
    <location>
        <position position="1"/>
    </location>
</feature>
<proteinExistence type="predicted"/>
<keyword evidence="3" id="KW-1185">Reference proteome</keyword>
<feature type="region of interest" description="Disordered" evidence="1">
    <location>
        <begin position="39"/>
        <end position="59"/>
    </location>
</feature>
<evidence type="ECO:0000313" key="2">
    <source>
        <dbReference type="EMBL" id="MEQ2297486.1"/>
    </source>
</evidence>
<gene>
    <name evidence="2" type="ORF">AMECASPLE_035151</name>
</gene>
<evidence type="ECO:0000313" key="3">
    <source>
        <dbReference type="Proteomes" id="UP001469553"/>
    </source>
</evidence>
<dbReference type="Proteomes" id="UP001469553">
    <property type="component" value="Unassembled WGS sequence"/>
</dbReference>
<sequence length="151" mass="16839">KPTSQVETFEGEPYPRYPGRTCRSDLENVEAALQRLPFQAHGVPHTSSEARTDVNSQNRFSVAVPHPTVISGHERYLAGDPAGVNSSSLRGEQPSNLTRSMVLYNPSPPPRRQESCHWDSGGSYRPQPRPRTRDREAHRCTLSSLHSLPRG</sequence>
<feature type="compositionally biased region" description="Polar residues" evidence="1">
    <location>
        <begin position="141"/>
        <end position="151"/>
    </location>
</feature>
<feature type="compositionally biased region" description="Polar residues" evidence="1">
    <location>
        <begin position="84"/>
        <end position="99"/>
    </location>
</feature>